<protein>
    <submittedName>
        <fullName evidence="1">RCG49747</fullName>
    </submittedName>
</protein>
<proteinExistence type="predicted"/>
<dbReference type="AlphaFoldDB" id="A6K4E1"/>
<dbReference type="EMBL" id="CH474017">
    <property type="protein sequence ID" value="EDL96163.1"/>
    <property type="molecule type" value="Genomic_DNA"/>
</dbReference>
<organism evidence="1 2">
    <name type="scientific">Rattus norvegicus</name>
    <name type="common">Rat</name>
    <dbReference type="NCBI Taxonomy" id="10116"/>
    <lineage>
        <taxon>Eukaryota</taxon>
        <taxon>Metazoa</taxon>
        <taxon>Chordata</taxon>
        <taxon>Craniata</taxon>
        <taxon>Vertebrata</taxon>
        <taxon>Euteleostomi</taxon>
        <taxon>Mammalia</taxon>
        <taxon>Eutheria</taxon>
        <taxon>Euarchontoglires</taxon>
        <taxon>Glires</taxon>
        <taxon>Rodentia</taxon>
        <taxon>Myomorpha</taxon>
        <taxon>Muroidea</taxon>
        <taxon>Muridae</taxon>
        <taxon>Murinae</taxon>
        <taxon>Rattus</taxon>
    </lineage>
</organism>
<feature type="non-terminal residue" evidence="1">
    <location>
        <position position="16"/>
    </location>
</feature>
<gene>
    <name evidence="1" type="ORF">rCG_49747</name>
</gene>
<name>A6K4E1_RAT</name>
<reference evidence="1 2" key="1">
    <citation type="submission" date="2005-07" db="EMBL/GenBank/DDBJ databases">
        <authorList>
            <person name="Mural R.J."/>
            <person name="Li P.W."/>
            <person name="Adams M.D."/>
            <person name="Amanatides P.G."/>
            <person name="Baden-Tillson H."/>
            <person name="Barnstead M."/>
            <person name="Chin S.H."/>
            <person name="Dew I."/>
            <person name="Evans C.A."/>
            <person name="Ferriera S."/>
            <person name="Flanigan M."/>
            <person name="Fosler C."/>
            <person name="Glodek A."/>
            <person name="Gu Z."/>
            <person name="Holt R.A."/>
            <person name="Jennings D."/>
            <person name="Kraft C.L."/>
            <person name="Lu F."/>
            <person name="Nguyen T."/>
            <person name="Nusskern D.R."/>
            <person name="Pfannkoch C.M."/>
            <person name="Sitter C."/>
            <person name="Sutton G.G."/>
            <person name="Venter J.C."/>
            <person name="Wang Z."/>
            <person name="Woodage T."/>
            <person name="Zheng X.H."/>
            <person name="Zhong F."/>
        </authorList>
    </citation>
    <scope>NUCLEOTIDE SEQUENCE [LARGE SCALE GENOMIC DNA]</scope>
    <source>
        <strain>BN</strain>
        <strain evidence="2">Sprague-Dawley</strain>
    </source>
</reference>
<evidence type="ECO:0000313" key="1">
    <source>
        <dbReference type="EMBL" id="EDL96163.1"/>
    </source>
</evidence>
<dbReference type="Proteomes" id="UP000234681">
    <property type="component" value="Chromosome 10"/>
</dbReference>
<evidence type="ECO:0000313" key="2">
    <source>
        <dbReference type="Proteomes" id="UP000234681"/>
    </source>
</evidence>
<accession>A6K4E1</accession>
<sequence>MELFSQISSLFISHRY</sequence>